<comment type="caution">
    <text evidence="1">The sequence shown here is derived from an EMBL/GenBank/DDBJ whole genome shotgun (WGS) entry which is preliminary data.</text>
</comment>
<evidence type="ECO:0000313" key="1">
    <source>
        <dbReference type="EMBL" id="KKN40763.1"/>
    </source>
</evidence>
<accession>A0A0F9TH50</accession>
<proteinExistence type="predicted"/>
<name>A0A0F9TH50_9ZZZZ</name>
<reference evidence="1" key="1">
    <citation type="journal article" date="2015" name="Nature">
        <title>Complex archaea that bridge the gap between prokaryotes and eukaryotes.</title>
        <authorList>
            <person name="Spang A."/>
            <person name="Saw J.H."/>
            <person name="Jorgensen S.L."/>
            <person name="Zaremba-Niedzwiedzka K."/>
            <person name="Martijn J."/>
            <person name="Lind A.E."/>
            <person name="van Eijk R."/>
            <person name="Schleper C."/>
            <person name="Guy L."/>
            <person name="Ettema T.J."/>
        </authorList>
    </citation>
    <scope>NUCLEOTIDE SEQUENCE</scope>
</reference>
<organism evidence="1">
    <name type="scientific">marine sediment metagenome</name>
    <dbReference type="NCBI Taxonomy" id="412755"/>
    <lineage>
        <taxon>unclassified sequences</taxon>
        <taxon>metagenomes</taxon>
        <taxon>ecological metagenomes</taxon>
    </lineage>
</organism>
<evidence type="ECO:0008006" key="2">
    <source>
        <dbReference type="Google" id="ProtNLM"/>
    </source>
</evidence>
<gene>
    <name evidence="1" type="ORF">LCGC14_0729790</name>
</gene>
<dbReference type="EMBL" id="LAZR01001685">
    <property type="protein sequence ID" value="KKN40763.1"/>
    <property type="molecule type" value="Genomic_DNA"/>
</dbReference>
<sequence>MDVSNYLEKYVKVDLQNGFYYEGLVIGIDSDSITLRDKTGKIVTIQVKFLTFIREVDK</sequence>
<protein>
    <recommendedName>
        <fullName evidence="2">LSM domain-containing protein</fullName>
    </recommendedName>
</protein>
<dbReference type="AlphaFoldDB" id="A0A0F9TH50"/>